<gene>
    <name evidence="1" type="ORF">JMUB590_1838</name>
</gene>
<dbReference type="GeneID" id="58051582"/>
<proteinExistence type="predicted"/>
<dbReference type="RefSeq" id="WP_037541350.1">
    <property type="nucleotide sequence ID" value="NZ_AP018585.1"/>
</dbReference>
<reference evidence="1 2" key="1">
    <citation type="submission" date="2018-05" db="EMBL/GenBank/DDBJ databases">
        <title>Complete genome sequencing of three human clinical isolates of Staphylococcus caprae reveals virulence factors similar to those of S. epidermidis and S. capitis.</title>
        <authorList>
            <person name="Watanabe S."/>
            <person name="Cui L."/>
        </authorList>
    </citation>
    <scope>NUCLEOTIDE SEQUENCE [LARGE SCALE GENOMIC DNA]</scope>
    <source>
        <strain evidence="1 2">JMUB590</strain>
    </source>
</reference>
<dbReference type="Pfam" id="PF07252">
    <property type="entry name" value="DUF1433"/>
    <property type="match status" value="1"/>
</dbReference>
<accession>A0ABM7FWQ4</accession>
<organism evidence="1 2">
    <name type="scientific">Staphylococcus caprae</name>
    <dbReference type="NCBI Taxonomy" id="29380"/>
    <lineage>
        <taxon>Bacteria</taxon>
        <taxon>Bacillati</taxon>
        <taxon>Bacillota</taxon>
        <taxon>Bacilli</taxon>
        <taxon>Bacillales</taxon>
        <taxon>Staphylococcaceae</taxon>
        <taxon>Staphylococcus</taxon>
    </lineage>
</organism>
<dbReference type="Proteomes" id="UP000274772">
    <property type="component" value="Chromosome"/>
</dbReference>
<dbReference type="InterPro" id="IPR009881">
    <property type="entry name" value="DUF1433"/>
</dbReference>
<dbReference type="EMBL" id="AP018586">
    <property type="protein sequence ID" value="BBD92895.1"/>
    <property type="molecule type" value="Genomic_DNA"/>
</dbReference>
<sequence>MRKKVLMCIILIITILMAVGYIAHVSKKNHFIEVQKSRLDLYFKYNLRKYGSMKITKVQKNPMGDYLIKGYINNDKDYYFTAYCFYEHNFQFNGIIRYPQATLGKLFKEDEPKNKWKPGEIIKKEHLDKTKYEANPPMLVWF</sequence>
<evidence type="ECO:0008006" key="3">
    <source>
        <dbReference type="Google" id="ProtNLM"/>
    </source>
</evidence>
<evidence type="ECO:0000313" key="1">
    <source>
        <dbReference type="EMBL" id="BBD92895.1"/>
    </source>
</evidence>
<protein>
    <recommendedName>
        <fullName evidence="3">DUF1433 domain-containing protein</fullName>
    </recommendedName>
</protein>
<evidence type="ECO:0000313" key="2">
    <source>
        <dbReference type="Proteomes" id="UP000274772"/>
    </source>
</evidence>
<dbReference type="Gene3D" id="3.10.450.130">
    <property type="entry name" value="folded 79 residue fragment of lin0334 like domains"/>
    <property type="match status" value="1"/>
</dbReference>
<keyword evidence="2" id="KW-1185">Reference proteome</keyword>
<name>A0ABM7FWQ4_9STAP</name>